<feature type="transmembrane region" description="Helical" evidence="2">
    <location>
        <begin position="402"/>
        <end position="423"/>
    </location>
</feature>
<reference evidence="3 4" key="1">
    <citation type="submission" date="2019-12" db="EMBL/GenBank/DDBJ databases">
        <title>Whole genome shotgun sequence of Streptomyces hygroscopicus subsp. glebosus NBRC 13786.</title>
        <authorList>
            <person name="Ichikawa N."/>
            <person name="Kimura A."/>
            <person name="Kitahashi Y."/>
            <person name="Komaki H."/>
            <person name="Tamura T."/>
        </authorList>
    </citation>
    <scope>NUCLEOTIDE SEQUENCE [LARGE SCALE GENOMIC DNA]</scope>
    <source>
        <strain evidence="3 4">NBRC 13786</strain>
    </source>
</reference>
<evidence type="ECO:0000256" key="2">
    <source>
        <dbReference type="SAM" id="Phobius"/>
    </source>
</evidence>
<evidence type="ECO:0000256" key="1">
    <source>
        <dbReference type="SAM" id="MobiDB-lite"/>
    </source>
</evidence>
<keyword evidence="2" id="KW-0812">Transmembrane</keyword>
<feature type="compositionally biased region" description="Gly residues" evidence="1">
    <location>
        <begin position="448"/>
        <end position="460"/>
    </location>
</feature>
<sequence length="488" mass="50389">MVTGRTTYRGIAVLAALAAVPILPGTVGVASAGNVPHYRMAEGATKIAGSPKSTDAPSLRPGLHTDAIKRGEQKWYAVNLDARTNAYFSAVAAPTPGTKVEDYGDKLTLSVQDSNGTTCGSEARPSFNGGGMAYPIADYVTRRIGADRTECQKAGPYYLVITREGSETSGPDTWPLEINYLNEPRLEGSTPAKPGQGTWSTATPAPRTDATKRGARGGTGFNDAGSVASGVWKDRIRPGETRFYRVPVDWGQRLNLSAELPNATSSRTSAFLARVLGLAVYNPARGAVGDPSFVSYTGKPAAAKEFTAPVDYGNRFDSTGSVNAMRFAGWYYLAVSLHPDAAQYFPRGAELTLRVDVRGTAKAGPGYAGPAGAFSVTPEDRETAQKGQTAQEAAKSGTLMTVAYAGIGTGVVLLLALGAWTLVARRSAAGTAASAGPGTAAGPATASGPGGPAAAGGPGGRRPSLPAQSTDSTQQASQNPRFGPPQGW</sequence>
<feature type="compositionally biased region" description="Low complexity" evidence="1">
    <location>
        <begin position="461"/>
        <end position="478"/>
    </location>
</feature>
<keyword evidence="4" id="KW-1185">Reference proteome</keyword>
<feature type="region of interest" description="Disordered" evidence="1">
    <location>
        <begin position="368"/>
        <end position="393"/>
    </location>
</feature>
<dbReference type="RefSeq" id="WP_190141574.1">
    <property type="nucleotide sequence ID" value="NZ_BLIO01000001.1"/>
</dbReference>
<gene>
    <name evidence="3" type="ORF">Sgleb_34770</name>
</gene>
<organism evidence="3 4">
    <name type="scientific">Streptomyces glebosus</name>
    <dbReference type="NCBI Taxonomy" id="249580"/>
    <lineage>
        <taxon>Bacteria</taxon>
        <taxon>Bacillati</taxon>
        <taxon>Actinomycetota</taxon>
        <taxon>Actinomycetes</taxon>
        <taxon>Kitasatosporales</taxon>
        <taxon>Streptomycetaceae</taxon>
        <taxon>Streptomyces</taxon>
    </lineage>
</organism>
<evidence type="ECO:0000313" key="4">
    <source>
        <dbReference type="Proteomes" id="UP000430079"/>
    </source>
</evidence>
<accession>A0A640SWS9</accession>
<keyword evidence="2" id="KW-0472">Membrane</keyword>
<feature type="region of interest" description="Disordered" evidence="1">
    <location>
        <begin position="185"/>
        <end position="222"/>
    </location>
</feature>
<dbReference type="EMBL" id="BLIO01000001">
    <property type="protein sequence ID" value="GFE15430.1"/>
    <property type="molecule type" value="Genomic_DNA"/>
</dbReference>
<proteinExistence type="predicted"/>
<name>A0A640SWS9_9ACTN</name>
<dbReference type="Proteomes" id="UP000430079">
    <property type="component" value="Unassembled WGS sequence"/>
</dbReference>
<evidence type="ECO:0000313" key="3">
    <source>
        <dbReference type="EMBL" id="GFE15430.1"/>
    </source>
</evidence>
<feature type="region of interest" description="Disordered" evidence="1">
    <location>
        <begin position="432"/>
        <end position="488"/>
    </location>
</feature>
<dbReference type="AlphaFoldDB" id="A0A640SWS9"/>
<protein>
    <submittedName>
        <fullName evidence="3">Uncharacterized protein</fullName>
    </submittedName>
</protein>
<keyword evidence="2" id="KW-1133">Transmembrane helix</keyword>
<comment type="caution">
    <text evidence="3">The sequence shown here is derived from an EMBL/GenBank/DDBJ whole genome shotgun (WGS) entry which is preliminary data.</text>
</comment>
<feature type="compositionally biased region" description="Low complexity" evidence="1">
    <location>
        <begin position="432"/>
        <end position="447"/>
    </location>
</feature>